<evidence type="ECO:0000313" key="3">
    <source>
        <dbReference type="Proteomes" id="UP000644010"/>
    </source>
</evidence>
<gene>
    <name evidence="2" type="ORF">H8S77_12755</name>
</gene>
<comment type="caution">
    <text evidence="2">The sequence shown here is derived from an EMBL/GenBank/DDBJ whole genome shotgun (WGS) entry which is preliminary data.</text>
</comment>
<feature type="region of interest" description="Disordered" evidence="1">
    <location>
        <begin position="39"/>
        <end position="60"/>
    </location>
</feature>
<dbReference type="RefSeq" id="WP_186959698.1">
    <property type="nucleotide sequence ID" value="NZ_JACOOI010000012.1"/>
</dbReference>
<organism evidence="2 3">
    <name type="scientific">Parabacteroides segnis</name>
    <dbReference type="NCBI Taxonomy" id="2763058"/>
    <lineage>
        <taxon>Bacteria</taxon>
        <taxon>Pseudomonadati</taxon>
        <taxon>Bacteroidota</taxon>
        <taxon>Bacteroidia</taxon>
        <taxon>Bacteroidales</taxon>
        <taxon>Tannerellaceae</taxon>
        <taxon>Parabacteroides</taxon>
    </lineage>
</organism>
<keyword evidence="3" id="KW-1185">Reference proteome</keyword>
<sequence length="60" mass="6548">MTKIMKTLWDESAELTDEGMSSDASVLSDSYTSGDVKDVTETIEGGNQEADDFNEKNDVP</sequence>
<evidence type="ECO:0000256" key="1">
    <source>
        <dbReference type="SAM" id="MobiDB-lite"/>
    </source>
</evidence>
<dbReference type="Proteomes" id="UP000644010">
    <property type="component" value="Unassembled WGS sequence"/>
</dbReference>
<dbReference type="EMBL" id="JACOOI010000012">
    <property type="protein sequence ID" value="MBC5643758.1"/>
    <property type="molecule type" value="Genomic_DNA"/>
</dbReference>
<reference evidence="2 3" key="1">
    <citation type="submission" date="2020-08" db="EMBL/GenBank/DDBJ databases">
        <title>Genome public.</title>
        <authorList>
            <person name="Liu C."/>
            <person name="Sun Q."/>
        </authorList>
    </citation>
    <scope>NUCLEOTIDE SEQUENCE [LARGE SCALE GENOMIC DNA]</scope>
    <source>
        <strain evidence="2 3">BX2</strain>
    </source>
</reference>
<accession>A0ABR7E1X7</accession>
<name>A0ABR7E1X7_9BACT</name>
<protein>
    <recommendedName>
        <fullName evidence="4">Calmodulin</fullName>
    </recommendedName>
</protein>
<evidence type="ECO:0008006" key="4">
    <source>
        <dbReference type="Google" id="ProtNLM"/>
    </source>
</evidence>
<proteinExistence type="predicted"/>
<evidence type="ECO:0000313" key="2">
    <source>
        <dbReference type="EMBL" id="MBC5643758.1"/>
    </source>
</evidence>